<sequence>MATQQVPEPPPVVVTSVFQPGKLSVEMIPVDHDALSMPPIPILIAAPKDAGTYPVAFHTSLVSNGDADDIAAAARVTDWLPGGLPAVLPAGVEADLSRLALAGHSPGGRTAFVINDDE</sequence>
<dbReference type="Proteomes" id="UP000243499">
    <property type="component" value="Chromosome 2"/>
</dbReference>
<dbReference type="PANTHER" id="PTHR33428:SF10">
    <property type="entry name" value="CHLOROPHYLLASE-1"/>
    <property type="match status" value="1"/>
</dbReference>
<dbReference type="GO" id="GO:0047746">
    <property type="term" value="F:chlorophyllase activity"/>
    <property type="evidence" value="ECO:0007669"/>
    <property type="project" value="TreeGrafter"/>
</dbReference>
<dbReference type="EMBL" id="CM008047">
    <property type="protein sequence ID" value="PVH63892.1"/>
    <property type="molecule type" value="Genomic_DNA"/>
</dbReference>
<evidence type="ECO:0008006" key="2">
    <source>
        <dbReference type="Google" id="ProtNLM"/>
    </source>
</evidence>
<organism evidence="1">
    <name type="scientific">Panicum hallii</name>
    <dbReference type="NCBI Taxonomy" id="206008"/>
    <lineage>
        <taxon>Eukaryota</taxon>
        <taxon>Viridiplantae</taxon>
        <taxon>Streptophyta</taxon>
        <taxon>Embryophyta</taxon>
        <taxon>Tracheophyta</taxon>
        <taxon>Spermatophyta</taxon>
        <taxon>Magnoliopsida</taxon>
        <taxon>Liliopsida</taxon>
        <taxon>Poales</taxon>
        <taxon>Poaceae</taxon>
        <taxon>PACMAD clade</taxon>
        <taxon>Panicoideae</taxon>
        <taxon>Panicodae</taxon>
        <taxon>Paniceae</taxon>
        <taxon>Panicinae</taxon>
        <taxon>Panicum</taxon>
        <taxon>Panicum sect. Panicum</taxon>
    </lineage>
</organism>
<dbReference type="Pfam" id="PF07224">
    <property type="entry name" value="Chlorophyllase"/>
    <property type="match status" value="2"/>
</dbReference>
<gene>
    <name evidence="1" type="ORF">PAHAL_2G132900</name>
</gene>
<name>A0A2T8KP38_9POAL</name>
<reference evidence="1" key="1">
    <citation type="submission" date="2018-04" db="EMBL/GenBank/DDBJ databases">
        <title>WGS assembly of Panicum hallii.</title>
        <authorList>
            <person name="Lovell J."/>
            <person name="Jenkins J."/>
            <person name="Lowry D."/>
            <person name="Mamidi S."/>
            <person name="Sreedasyam A."/>
            <person name="Weng X."/>
            <person name="Barry K."/>
            <person name="Bonette J."/>
            <person name="Campitelli B."/>
            <person name="Daum C."/>
            <person name="Gordon S."/>
            <person name="Gould B."/>
            <person name="Lipzen A."/>
            <person name="Macqueen A."/>
            <person name="Palacio-Mejia J."/>
            <person name="Plott C."/>
            <person name="Shakirov E."/>
            <person name="Shu S."/>
            <person name="Yoshinaga Y."/>
            <person name="Zane M."/>
            <person name="Rokhsar D."/>
            <person name="Grimwood J."/>
            <person name="Schmutz J."/>
            <person name="Juenger T."/>
        </authorList>
    </citation>
    <scope>NUCLEOTIDE SEQUENCE [LARGE SCALE GENOMIC DNA]</scope>
    <source>
        <strain evidence="1">FIL2</strain>
    </source>
</reference>
<accession>A0A2T8KP38</accession>
<dbReference type="GO" id="GO:0015996">
    <property type="term" value="P:chlorophyll catabolic process"/>
    <property type="evidence" value="ECO:0007669"/>
    <property type="project" value="TreeGrafter"/>
</dbReference>
<dbReference type="PANTHER" id="PTHR33428">
    <property type="entry name" value="CHLOROPHYLLASE-2, CHLOROPLASTIC"/>
    <property type="match status" value="1"/>
</dbReference>
<proteinExistence type="predicted"/>
<protein>
    <recommendedName>
        <fullName evidence="2">Chlorophyllase</fullName>
    </recommendedName>
</protein>
<dbReference type="AlphaFoldDB" id="A0A2T8KP38"/>
<dbReference type="Gramene" id="PVH63892">
    <property type="protein sequence ID" value="PVH63892"/>
    <property type="gene ID" value="PAHAL_2G132900"/>
</dbReference>
<dbReference type="InterPro" id="IPR017395">
    <property type="entry name" value="Chlorophyllase-like"/>
</dbReference>
<evidence type="ECO:0000313" key="1">
    <source>
        <dbReference type="EMBL" id="PVH63892.1"/>
    </source>
</evidence>